<feature type="binding site" evidence="12">
    <location>
        <position position="573"/>
    </location>
    <ligand>
        <name>acetyl-CoA</name>
        <dbReference type="ChEBI" id="CHEBI:57288"/>
    </ligand>
</feature>
<comment type="subcellular location">
    <subcellularLocation>
        <location evidence="12">Cytoplasm</location>
    </subcellularLocation>
</comment>
<evidence type="ECO:0000256" key="11">
    <source>
        <dbReference type="ARBA" id="ARBA00049914"/>
    </source>
</evidence>
<evidence type="ECO:0000259" key="14">
    <source>
        <dbReference type="Pfam" id="PF08351"/>
    </source>
</evidence>
<dbReference type="EC" id="2.3.1.193" evidence="12"/>
<evidence type="ECO:0000256" key="10">
    <source>
        <dbReference type="ARBA" id="ARBA00049889"/>
    </source>
</evidence>
<keyword evidence="17" id="KW-1185">Reference proteome</keyword>
<dbReference type="InterPro" id="IPR013562">
    <property type="entry name" value="TmcA/NAT10_N"/>
</dbReference>
<dbReference type="PANTHER" id="PTHR10925:SF5">
    <property type="entry name" value="RNA CYTIDINE ACETYLTRANSFERASE"/>
    <property type="match status" value="1"/>
</dbReference>
<sequence>MIEDVVVPLRAEARNADERRLLVVHGDPARTRSTAATAVESVIADDETVTTVSPGDGLTSDLAGASHEHLEPAHADRLLGRTRDVVVLDCHERCDPNALGRVVGAVDGGGLFVLLAPPLDRWSDRRDAFDESLAVPPFDRADVSGHFRSRLVETLRTHPGIAIVDAEADRVERDGLTHPAPRLDSDVPAPPDDHAFPSAAYDACLTADQVECVSALEALRAAGNAVVIEADRGRGKSSAAGLAAGSLALAGQDVLVTAPQYRSAAELFARVEELATAVDAEVERDREADPRAIGVGDGCVRFEPPTEATTHAEDVDALFVDEAAALPVRVLEALLAAPAVAFTTTVHGYEGAGRGFSVRFRDRLTDSAFDVTERQLTEPIRYAAGDPVEVWAFRALLLNARPPAAQLVAGATPESASYARLEPAELLADEHLLREVFGLLVAAHYRTEPADLARLLDAPNVSVRALTHDGHVVSVALLAREGALPPDLRAKMYEGSRVAGNMIPDVLTSQLRDEAAAVPVGQRVMRIATHDAVRERGLGSHLLAEIESEFVPDVDWLGTSYGATPALVDFWARNGYHTVHLSTSRNERSGEHSAIMLTATSDDGRALLDRHTEWFLDRVGGMLSDPLADLDPDVVRAVLRTVDGTPELDLTAFEWRVLAGSPHGAGLYATAPAAFARLALRHCSGPRDGGELTARQERLLVMKALQRRPWAAVTERLDVDSQRECMRTLGRAIGTLVAASDEAVPRAERDRFG</sequence>
<evidence type="ECO:0000313" key="16">
    <source>
        <dbReference type="EMBL" id="ACV10934.1"/>
    </source>
</evidence>
<dbReference type="GO" id="GO:1904812">
    <property type="term" value="P:rRNA acetylation involved in maturation of SSU-rRNA"/>
    <property type="evidence" value="ECO:0007669"/>
    <property type="project" value="TreeGrafter"/>
</dbReference>
<dbReference type="Gene3D" id="3.40.50.11040">
    <property type="match status" value="1"/>
</dbReference>
<keyword evidence="4 12" id="KW-0819">tRNA processing</keyword>
<dbReference type="GO" id="GO:0005737">
    <property type="term" value="C:cytoplasm"/>
    <property type="evidence" value="ECO:0007669"/>
    <property type="project" value="UniProtKB-SubCell"/>
</dbReference>
<evidence type="ECO:0000256" key="7">
    <source>
        <dbReference type="ARBA" id="ARBA00022884"/>
    </source>
</evidence>
<dbReference type="HAMAP" id="MF_01886">
    <property type="entry name" value="tRNA_acetyltr_TmcA"/>
    <property type="match status" value="1"/>
</dbReference>
<dbReference type="RefSeq" id="WP_015788514.1">
    <property type="nucleotide sequence ID" value="NC_013158.1"/>
</dbReference>
<reference evidence="16 17" key="1">
    <citation type="journal article" date="2009" name="Stand. Genomic Sci.">
        <title>Complete genome sequence of Halorhabdus utahensis type strain (AX-2).</title>
        <authorList>
            <person name="Anderson I."/>
            <person name="Tindall B.J."/>
            <person name="Pomrenke H."/>
            <person name="Goker M."/>
            <person name="Lapidus A."/>
            <person name="Nolan M."/>
            <person name="Copeland A."/>
            <person name="Glavina Del Rio T."/>
            <person name="Chen F."/>
            <person name="Tice H."/>
            <person name="Cheng J.F."/>
            <person name="Lucas S."/>
            <person name="Chertkov O."/>
            <person name="Bruce D."/>
            <person name="Brettin T."/>
            <person name="Detter J.C."/>
            <person name="Han C."/>
            <person name="Goodwin L."/>
            <person name="Land M."/>
            <person name="Hauser L."/>
            <person name="Chang Y.J."/>
            <person name="Jeffries C.D."/>
            <person name="Pitluck S."/>
            <person name="Pati A."/>
            <person name="Mavromatis K."/>
            <person name="Ivanova N."/>
            <person name="Ovchinnikova G."/>
            <person name="Chen A."/>
            <person name="Palaniappan K."/>
            <person name="Chain P."/>
            <person name="Rohde M."/>
            <person name="Bristow J."/>
            <person name="Eisen J.A."/>
            <person name="Markowitz V."/>
            <person name="Hugenholtz P."/>
            <person name="Kyrpides N.C."/>
            <person name="Klenk H.P."/>
        </authorList>
    </citation>
    <scope>NUCLEOTIDE SEQUENCE [LARGE SCALE GENOMIC DNA]</scope>
    <source>
        <strain evidence="17">DSM 12940 / JCM 11049 / AX-2</strain>
    </source>
</reference>
<feature type="domain" description="TmcA/NAT10 N-terminal" evidence="14">
    <location>
        <begin position="11"/>
        <end position="166"/>
    </location>
</feature>
<dbReference type="AlphaFoldDB" id="C7NTU5"/>
<evidence type="ECO:0000256" key="6">
    <source>
        <dbReference type="ARBA" id="ARBA00022840"/>
    </source>
</evidence>
<evidence type="ECO:0000256" key="2">
    <source>
        <dbReference type="ARBA" id="ARBA00022555"/>
    </source>
</evidence>
<evidence type="ECO:0000256" key="8">
    <source>
        <dbReference type="ARBA" id="ARBA00023315"/>
    </source>
</evidence>
<dbReference type="KEGG" id="hut:Huta_0749"/>
<organism evidence="16 17">
    <name type="scientific">Halorhabdus utahensis (strain DSM 12940 / JCM 11049 / AX-2)</name>
    <dbReference type="NCBI Taxonomy" id="519442"/>
    <lineage>
        <taxon>Archaea</taxon>
        <taxon>Methanobacteriati</taxon>
        <taxon>Methanobacteriota</taxon>
        <taxon>Stenosarchaea group</taxon>
        <taxon>Halobacteria</taxon>
        <taxon>Halobacteriales</taxon>
        <taxon>Haloarculaceae</taxon>
        <taxon>Halorhabdus</taxon>
    </lineage>
</organism>
<dbReference type="InterPro" id="IPR016181">
    <property type="entry name" value="Acyl_CoA_acyltransferase"/>
</dbReference>
<dbReference type="NCBIfam" id="NF041296">
    <property type="entry name" value="RNAactase_tcmA_Halo"/>
    <property type="match status" value="1"/>
</dbReference>
<comment type="catalytic activity">
    <reaction evidence="11">
        <text>a cytidine in mRNA + acetyl-CoA + ATP + H2O = an N(4)-acetylcytidine in mRNA + ADP + phosphate + CoA + H(+)</text>
        <dbReference type="Rhea" id="RHEA:58480"/>
        <dbReference type="Rhea" id="RHEA-COMP:15145"/>
        <dbReference type="Rhea" id="RHEA-COMP:15146"/>
        <dbReference type="ChEBI" id="CHEBI:15377"/>
        <dbReference type="ChEBI" id="CHEBI:15378"/>
        <dbReference type="ChEBI" id="CHEBI:30616"/>
        <dbReference type="ChEBI" id="CHEBI:43474"/>
        <dbReference type="ChEBI" id="CHEBI:57287"/>
        <dbReference type="ChEBI" id="CHEBI:57288"/>
        <dbReference type="ChEBI" id="CHEBI:74900"/>
        <dbReference type="ChEBI" id="CHEBI:82748"/>
        <dbReference type="ChEBI" id="CHEBI:456216"/>
    </reaction>
</comment>
<dbReference type="InterPro" id="IPR007807">
    <property type="entry name" value="TcmA/NAT10_helicase"/>
</dbReference>
<feature type="binding site" evidence="12">
    <location>
        <begin position="527"/>
        <end position="529"/>
    </location>
    <ligand>
        <name>acetyl-CoA</name>
        <dbReference type="ChEBI" id="CHEBI:57288"/>
    </ligand>
</feature>
<comment type="caution">
    <text evidence="12">Lacks conserved residue(s) required for the propagation of feature annotation.</text>
</comment>
<dbReference type="PANTHER" id="PTHR10925">
    <property type="entry name" value="N-ACETYLTRANSFERASE 10"/>
    <property type="match status" value="1"/>
</dbReference>
<keyword evidence="7 12" id="KW-0694">RNA-binding</keyword>
<dbReference type="Pfam" id="PF05127">
    <property type="entry name" value="NAT10_TcmA_helicase"/>
    <property type="match status" value="1"/>
</dbReference>
<dbReference type="SUPFAM" id="SSF55729">
    <property type="entry name" value="Acyl-CoA N-acyltransferases (Nat)"/>
    <property type="match status" value="1"/>
</dbReference>
<comment type="catalytic activity">
    <reaction evidence="9">
        <text>a cytidine in tRNA + acetyl-CoA + ATP + H2O = an N(4)-acetylcytidine in tRNA + ADP + phosphate + CoA + H(+)</text>
        <dbReference type="Rhea" id="RHEA:53876"/>
        <dbReference type="Rhea" id="RHEA-COMP:13670"/>
        <dbReference type="Rhea" id="RHEA-COMP:13671"/>
        <dbReference type="ChEBI" id="CHEBI:15377"/>
        <dbReference type="ChEBI" id="CHEBI:15378"/>
        <dbReference type="ChEBI" id="CHEBI:30616"/>
        <dbReference type="ChEBI" id="CHEBI:43474"/>
        <dbReference type="ChEBI" id="CHEBI:57287"/>
        <dbReference type="ChEBI" id="CHEBI:57288"/>
        <dbReference type="ChEBI" id="CHEBI:74900"/>
        <dbReference type="ChEBI" id="CHEBI:82748"/>
        <dbReference type="ChEBI" id="CHEBI:456216"/>
    </reaction>
</comment>
<keyword evidence="3 12" id="KW-0808">Transferase</keyword>
<evidence type="ECO:0000256" key="1">
    <source>
        <dbReference type="ARBA" id="ARBA00022490"/>
    </source>
</evidence>
<keyword evidence="6 12" id="KW-0067">ATP-binding</keyword>
<feature type="binding site" evidence="12">
    <location>
        <position position="381"/>
    </location>
    <ligand>
        <name>ATP</name>
        <dbReference type="ChEBI" id="CHEBI:30616"/>
    </ligand>
</feature>
<dbReference type="Gene3D" id="3.40.50.300">
    <property type="entry name" value="P-loop containing nucleotide triphosphate hydrolases"/>
    <property type="match status" value="1"/>
</dbReference>
<feature type="domain" description="N-acetyltransferase" evidence="15">
    <location>
        <begin position="436"/>
        <end position="547"/>
    </location>
</feature>
<dbReference type="GO" id="GO:0000049">
    <property type="term" value="F:tRNA binding"/>
    <property type="evidence" value="ECO:0007669"/>
    <property type="project" value="UniProtKB-UniRule"/>
</dbReference>
<evidence type="ECO:0000256" key="5">
    <source>
        <dbReference type="ARBA" id="ARBA00022741"/>
    </source>
</evidence>
<dbReference type="InterPro" id="IPR000182">
    <property type="entry name" value="GNAT_dom"/>
</dbReference>
<dbReference type="OrthoDB" id="312894at2157"/>
<evidence type="ECO:0000256" key="3">
    <source>
        <dbReference type="ARBA" id="ARBA00022679"/>
    </source>
</evidence>
<evidence type="ECO:0000256" key="12">
    <source>
        <dbReference type="HAMAP-Rule" id="MF_01886"/>
    </source>
</evidence>
<dbReference type="GO" id="GO:0051392">
    <property type="term" value="F:tRNA cytidine N4-acetyltransferase activity"/>
    <property type="evidence" value="ECO:0007669"/>
    <property type="project" value="UniProtKB-UniRule"/>
</dbReference>
<keyword evidence="8 12" id="KW-0012">Acyltransferase</keyword>
<dbReference type="GO" id="GO:0051391">
    <property type="term" value="P:tRNA acetylation"/>
    <property type="evidence" value="ECO:0007669"/>
    <property type="project" value="UniProtKB-UniRule"/>
</dbReference>
<evidence type="ECO:0000259" key="15">
    <source>
        <dbReference type="Pfam" id="PF13718"/>
    </source>
</evidence>
<dbReference type="InterPro" id="IPR053477">
    <property type="entry name" value="tRNA_Cytidine_AcTrnsfr"/>
</dbReference>
<dbReference type="InterPro" id="IPR024914">
    <property type="entry name" value="tRNA_acetyltr_TmcA"/>
</dbReference>
<proteinExistence type="inferred from homology"/>
<keyword evidence="5 12" id="KW-0547">Nucleotide-binding</keyword>
<accession>C7NTU5</accession>
<feature type="binding site" evidence="12">
    <location>
        <position position="209"/>
    </location>
    <ligand>
        <name>ATP</name>
        <dbReference type="ChEBI" id="CHEBI:30616"/>
    </ligand>
</feature>
<dbReference type="GO" id="GO:0005524">
    <property type="term" value="F:ATP binding"/>
    <property type="evidence" value="ECO:0007669"/>
    <property type="project" value="UniProtKB-UniRule"/>
</dbReference>
<evidence type="ECO:0000259" key="13">
    <source>
        <dbReference type="Pfam" id="PF05127"/>
    </source>
</evidence>
<dbReference type="GeneID" id="8383019"/>
<keyword evidence="1 12" id="KW-0963">Cytoplasm</keyword>
<dbReference type="InterPro" id="IPR032672">
    <property type="entry name" value="TmcA/NAT10/Kre33"/>
</dbReference>
<dbReference type="Proteomes" id="UP000002071">
    <property type="component" value="Chromosome"/>
</dbReference>
<dbReference type="STRING" id="519442.Huta_0749"/>
<evidence type="ECO:0000256" key="4">
    <source>
        <dbReference type="ARBA" id="ARBA00022694"/>
    </source>
</evidence>
<comment type="catalytic activity">
    <reaction evidence="10">
        <text>a cytidine in RNA + acetyl-CoA + ATP + H2O = an N(4)-acetylcytidine in RNA + ADP + phosphate + CoA + H(+)</text>
        <dbReference type="Rhea" id="RHEA:82211"/>
        <dbReference type="Rhea" id="RHEA-COMP:15704"/>
        <dbReference type="Rhea" id="RHEA-COMP:19834"/>
        <dbReference type="ChEBI" id="CHEBI:15377"/>
        <dbReference type="ChEBI" id="CHEBI:15378"/>
        <dbReference type="ChEBI" id="CHEBI:30616"/>
        <dbReference type="ChEBI" id="CHEBI:43474"/>
        <dbReference type="ChEBI" id="CHEBI:57287"/>
        <dbReference type="ChEBI" id="CHEBI:57288"/>
        <dbReference type="ChEBI" id="CHEBI:74900"/>
        <dbReference type="ChEBI" id="CHEBI:82748"/>
        <dbReference type="ChEBI" id="CHEBI:456216"/>
    </reaction>
</comment>
<dbReference type="InterPro" id="IPR027417">
    <property type="entry name" value="P-loop_NTPase"/>
</dbReference>
<dbReference type="GO" id="GO:0106162">
    <property type="term" value="F:mRNA N-acetyltransferase activity"/>
    <property type="evidence" value="ECO:0007669"/>
    <property type="project" value="RHEA"/>
</dbReference>
<comment type="catalytic activity">
    <reaction evidence="12">
        <text>cytidine(34) in elongator tRNA(Met) + acetyl-CoA + ATP + H2O = N(4)-acetylcytidine(34) in elongator tRNA(Met) + ADP + phosphate + CoA + H(+)</text>
        <dbReference type="Rhea" id="RHEA:43788"/>
        <dbReference type="Rhea" id="RHEA-COMP:10693"/>
        <dbReference type="Rhea" id="RHEA-COMP:10694"/>
        <dbReference type="ChEBI" id="CHEBI:15377"/>
        <dbReference type="ChEBI" id="CHEBI:15378"/>
        <dbReference type="ChEBI" id="CHEBI:30616"/>
        <dbReference type="ChEBI" id="CHEBI:43474"/>
        <dbReference type="ChEBI" id="CHEBI:57287"/>
        <dbReference type="ChEBI" id="CHEBI:57288"/>
        <dbReference type="ChEBI" id="CHEBI:74900"/>
        <dbReference type="ChEBI" id="CHEBI:82748"/>
        <dbReference type="ChEBI" id="CHEBI:456216"/>
        <dbReference type="EC" id="2.3.1.193"/>
    </reaction>
</comment>
<dbReference type="Pfam" id="PF13718">
    <property type="entry name" value="GNAT_acetyltr_2"/>
    <property type="match status" value="1"/>
</dbReference>
<name>C7NTU5_HALUD</name>
<evidence type="ECO:0000256" key="9">
    <source>
        <dbReference type="ARBA" id="ARBA00049883"/>
    </source>
</evidence>
<dbReference type="Gene3D" id="3.40.630.30">
    <property type="match status" value="1"/>
</dbReference>
<keyword evidence="2 12" id="KW-0820">tRNA-binding</keyword>
<dbReference type="HOGENOM" id="CLU_004652_1_0_2"/>
<dbReference type="eggNOG" id="arCOG01951">
    <property type="taxonomic scope" value="Archaea"/>
</dbReference>
<evidence type="ECO:0000313" key="17">
    <source>
        <dbReference type="Proteomes" id="UP000002071"/>
    </source>
</evidence>
<comment type="similarity">
    <text evidence="12">Belongs to the TmcA family.</text>
</comment>
<protein>
    <recommendedName>
        <fullName evidence="12">tRNA(Met) cytidine acetyltransferase TmcA</fullName>
        <ecNumber evidence="12">2.3.1.193</ecNumber>
    </recommendedName>
</protein>
<dbReference type="GO" id="GO:0002101">
    <property type="term" value="P:tRNA wobble cytosine modification"/>
    <property type="evidence" value="ECO:0007669"/>
    <property type="project" value="UniProtKB-UniRule"/>
</dbReference>
<feature type="domain" description="TcmA/NAT10 helicase" evidence="13">
    <location>
        <begin position="227"/>
        <end position="399"/>
    </location>
</feature>
<gene>
    <name evidence="12" type="primary">tmcA</name>
    <name evidence="16" type="ordered locus">Huta_0749</name>
</gene>
<dbReference type="EMBL" id="CP001687">
    <property type="protein sequence ID" value="ACV10934.1"/>
    <property type="molecule type" value="Genomic_DNA"/>
</dbReference>
<dbReference type="Pfam" id="PF08351">
    <property type="entry name" value="TmcA_N"/>
    <property type="match status" value="1"/>
</dbReference>
<dbReference type="SUPFAM" id="SSF52540">
    <property type="entry name" value="P-loop containing nucleoside triphosphate hydrolases"/>
    <property type="match status" value="1"/>
</dbReference>
<dbReference type="GO" id="GO:1990883">
    <property type="term" value="F:18S rRNA cytidine N-acetyltransferase activity"/>
    <property type="evidence" value="ECO:0007669"/>
    <property type="project" value="TreeGrafter"/>
</dbReference>
<comment type="function">
    <text evidence="12">Catalyzes the formation of N(4)-acetylcytidine (ac(4)C) at the wobble position of tRNA(Met), by using acetyl-CoA as an acetyl donor and ATP (or GTP).</text>
</comment>